<protein>
    <submittedName>
        <fullName evidence="3">Uncharacterized protein</fullName>
    </submittedName>
</protein>
<sequence>MTLNTRFYITHALKRKGVMIQEPEETTTTKTASSQQPQVQDKRKGKAKMIEEPVKLKKKYQFLFDEEVARKLQEQINEEERLVGERARQEEEANIALIETWEDIQAKVDGDYQLAEKMQAEEQKELNEEEKAKLFMEILEKRRKFFAAKRTEDKRNRPPTKAQQRILMCTYLKNIDGWKPKSLKNKPCAEIQELFDKVMKRINTFVDFKTELMEKSSKIVEAEITQKESSKRARDELEQKTVKKQKIVDDKEIYTNLK</sequence>
<evidence type="ECO:0000256" key="1">
    <source>
        <dbReference type="SAM" id="Coils"/>
    </source>
</evidence>
<organism evidence="3">
    <name type="scientific">Tanacetum cinerariifolium</name>
    <name type="common">Dalmatian daisy</name>
    <name type="synonym">Chrysanthemum cinerariifolium</name>
    <dbReference type="NCBI Taxonomy" id="118510"/>
    <lineage>
        <taxon>Eukaryota</taxon>
        <taxon>Viridiplantae</taxon>
        <taxon>Streptophyta</taxon>
        <taxon>Embryophyta</taxon>
        <taxon>Tracheophyta</taxon>
        <taxon>Spermatophyta</taxon>
        <taxon>Magnoliopsida</taxon>
        <taxon>eudicotyledons</taxon>
        <taxon>Gunneridae</taxon>
        <taxon>Pentapetalae</taxon>
        <taxon>asterids</taxon>
        <taxon>campanulids</taxon>
        <taxon>Asterales</taxon>
        <taxon>Asteraceae</taxon>
        <taxon>Asteroideae</taxon>
        <taxon>Anthemideae</taxon>
        <taxon>Anthemidinae</taxon>
        <taxon>Tanacetum</taxon>
    </lineage>
</organism>
<proteinExistence type="predicted"/>
<keyword evidence="1" id="KW-0175">Coiled coil</keyword>
<comment type="caution">
    <text evidence="3">The sequence shown here is derived from an EMBL/GenBank/DDBJ whole genome shotgun (WGS) entry which is preliminary data.</text>
</comment>
<accession>A0A699J9S0</accession>
<evidence type="ECO:0000256" key="2">
    <source>
        <dbReference type="SAM" id="MobiDB-lite"/>
    </source>
</evidence>
<dbReference type="AlphaFoldDB" id="A0A699J9S0"/>
<reference evidence="3" key="1">
    <citation type="journal article" date="2019" name="Sci. Rep.">
        <title>Draft genome of Tanacetum cinerariifolium, the natural source of mosquito coil.</title>
        <authorList>
            <person name="Yamashiro T."/>
            <person name="Shiraishi A."/>
            <person name="Satake H."/>
            <person name="Nakayama K."/>
        </authorList>
    </citation>
    <scope>NUCLEOTIDE SEQUENCE</scope>
</reference>
<name>A0A699J9S0_TANCI</name>
<feature type="compositionally biased region" description="Polar residues" evidence="2">
    <location>
        <begin position="26"/>
        <end position="39"/>
    </location>
</feature>
<dbReference type="EMBL" id="BKCJ010384357">
    <property type="protein sequence ID" value="GFA19900.1"/>
    <property type="molecule type" value="Genomic_DNA"/>
</dbReference>
<feature type="coiled-coil region" evidence="1">
    <location>
        <begin position="69"/>
        <end position="137"/>
    </location>
</feature>
<feature type="region of interest" description="Disordered" evidence="2">
    <location>
        <begin position="21"/>
        <end position="47"/>
    </location>
</feature>
<gene>
    <name evidence="3" type="ORF">Tci_591872</name>
</gene>
<evidence type="ECO:0000313" key="3">
    <source>
        <dbReference type="EMBL" id="GFA19900.1"/>
    </source>
</evidence>